<keyword evidence="4 10" id="KW-0378">Hydrolase</keyword>
<evidence type="ECO:0000259" key="9">
    <source>
        <dbReference type="PROSITE" id="PS51194"/>
    </source>
</evidence>
<feature type="compositionally biased region" description="Basic and acidic residues" evidence="7">
    <location>
        <begin position="151"/>
        <end position="160"/>
    </location>
</feature>
<dbReference type="PROSITE" id="PS00690">
    <property type="entry name" value="DEAH_ATP_HELICASE"/>
    <property type="match status" value="1"/>
</dbReference>
<dbReference type="GO" id="GO:0003724">
    <property type="term" value="F:RNA helicase activity"/>
    <property type="evidence" value="ECO:0007669"/>
    <property type="project" value="UniProtKB-EC"/>
</dbReference>
<feature type="region of interest" description="Disordered" evidence="7">
    <location>
        <begin position="618"/>
        <end position="672"/>
    </location>
</feature>
<dbReference type="InterPro" id="IPR014001">
    <property type="entry name" value="Helicase_ATP-bd"/>
</dbReference>
<dbReference type="InterPro" id="IPR002464">
    <property type="entry name" value="DNA/RNA_helicase_DEAH_CS"/>
</dbReference>
<dbReference type="CDD" id="cd18791">
    <property type="entry name" value="SF2_C_RHA"/>
    <property type="match status" value="1"/>
</dbReference>
<sequence>MGTNKSKKEKRFQKFVEKQVKKEERAALLEKLSASTWKSALLRSSKTLGRQTEAKREKLHRAALEEKLGLARSDPSVRLYVPGRDPDEVSQPPRSLITSQPTADSEEQKQQQQTEQRKRKRNKKSKRGDSVENGDGSGSVDDDAAIINEGIECKTGDYESKMPTTDSSALQKRQQGAQLELSNKRPIGEVAAGGALATTTIVKRKRQKKGHVLQKLGLSKQQTESSDGEVVDENVLVINGKERKDNQAADNTVETGSEFDSSASESEAQADDDSEQAGGDCSDTDSPMSEQQAGSADVQSEAPNNEDKLQIDRNKVYYTGSMLKPLLVQRGAIGSKDGNEAGQKAYYVWVERPEHIREQRAKLPVYAEEQQIMEAITENPVLVLSGETGSGKTTQVPQFLFEAGYGDPKSANPGMIGITQPRRVAALSMASRVAEELGNFGHTVAHQVRFDATVSDSTRVKFMTEGVLLRELANDLLLTKYSVVIIDEAHERSLNTDILLGVLSRVVRLREKLSLETPEKHRPLKLVIMSATLRVDDFVKNQRLFAVPPPVISVQARQHAVRVHFNRRTPAPGEHLSEAIKKVGKIHQRLPDGGILVFLTGQAEITYVCKKLKEQFPTEEEREARKRKQQQQQQRRGGADSRQRKQQSRDRQGACRPGSNAESAVNGLETSVENEDVDIGSYDLFAEDGELQDDFDFESESDSEEESEIILGGDGDEDARRLLLGENLNVPLAAAAAAAAAAVAAGRQGSSSGIDAKHPPPLHVLPLYSLLPAEQQLRVFAPPPAGSRLCVVATNVAETSITIPGIRYVVDTGLAKEKTYDPQTQVQSFAVGWASQASANQRMGRAGRTGPGHCYRIFSSAVFNDQFARFSEPEIMRMPIEGVVLQMKAMCLDNVVNFPFPMPPSRSALAKAERLLAWLGALDDRGRITDLGRLMSVFPVAPRFSKMLIVGQQHGCLPYIIAIVAGLSVGDPFVKEFNLDADGGDGTGADGSALSFEDEVAAREAENLTSEALAAKEAMRIERRKYWAAQAKLAGADPTSDVLKWLTAIGAFEYAGGTQAACVEYYVRMKAMSEIRKLRGQLTTLVQMYCPGVDIAMDPLMPPPTKLQQSVIRQIVLAGFLDQVAVRGDIAGVHTDDEAAVQRRGMHATPYVTMWSDEPVFIHPESVVYAAARAAGSMPQAIVFAELQRTTRLWAKAVTVVNTKWLATVGQPLCTFGNPLPYPLPKYNEARDQMVCYVEPRFGPKAWALSMVKVEERRTGTRWQITKVIG</sequence>
<dbReference type="GO" id="GO:0016787">
    <property type="term" value="F:hydrolase activity"/>
    <property type="evidence" value="ECO:0007669"/>
    <property type="project" value="UniProtKB-KW"/>
</dbReference>
<dbReference type="SMART" id="SM00487">
    <property type="entry name" value="DEXDc"/>
    <property type="match status" value="1"/>
</dbReference>
<dbReference type="Pfam" id="PF21010">
    <property type="entry name" value="HA2_C"/>
    <property type="match status" value="1"/>
</dbReference>
<dbReference type="Pfam" id="PF04408">
    <property type="entry name" value="WHD_HA2"/>
    <property type="match status" value="1"/>
</dbReference>
<dbReference type="Gene3D" id="1.20.120.1080">
    <property type="match status" value="1"/>
</dbReference>
<evidence type="ECO:0000256" key="1">
    <source>
        <dbReference type="ARBA" id="ARBA00008792"/>
    </source>
</evidence>
<proteinExistence type="inferred from homology"/>
<comment type="similarity">
    <text evidence="1">Belongs to the DEAD box helicase family. DEAH subfamily.</text>
</comment>
<dbReference type="InterPro" id="IPR007502">
    <property type="entry name" value="Helicase-assoc_dom"/>
</dbReference>
<accession>A0ABQ8PTR3</accession>
<dbReference type="PROSITE" id="PS51194">
    <property type="entry name" value="HELICASE_CTER"/>
    <property type="match status" value="1"/>
</dbReference>
<dbReference type="InterPro" id="IPR001650">
    <property type="entry name" value="Helicase_C-like"/>
</dbReference>
<feature type="compositionally biased region" description="Low complexity" evidence="7">
    <location>
        <begin position="258"/>
        <end position="267"/>
    </location>
</feature>
<dbReference type="Gene3D" id="3.40.50.300">
    <property type="entry name" value="P-loop containing nucleotide triphosphate hydrolases"/>
    <property type="match status" value="3"/>
</dbReference>
<protein>
    <recommendedName>
        <fullName evidence="2">RNA helicase</fullName>
        <ecNumber evidence="2">3.6.4.13</ecNumber>
    </recommendedName>
</protein>
<dbReference type="Pfam" id="PF00271">
    <property type="entry name" value="Helicase_C"/>
    <property type="match status" value="1"/>
</dbReference>
<dbReference type="InterPro" id="IPR027417">
    <property type="entry name" value="P-loop_NTPase"/>
</dbReference>
<evidence type="ECO:0000259" key="8">
    <source>
        <dbReference type="PROSITE" id="PS51192"/>
    </source>
</evidence>
<dbReference type="PANTHER" id="PTHR18934">
    <property type="entry name" value="ATP-DEPENDENT RNA HELICASE"/>
    <property type="match status" value="1"/>
</dbReference>
<dbReference type="InterPro" id="IPR011709">
    <property type="entry name" value="DEAD-box_helicase_OB_fold"/>
</dbReference>
<evidence type="ECO:0000256" key="7">
    <source>
        <dbReference type="SAM" id="MobiDB-lite"/>
    </source>
</evidence>
<feature type="compositionally biased region" description="Polar residues" evidence="7">
    <location>
        <begin position="92"/>
        <end position="103"/>
    </location>
</feature>
<feature type="region of interest" description="Disordered" evidence="7">
    <location>
        <begin position="65"/>
        <end position="185"/>
    </location>
</feature>
<keyword evidence="5 10" id="KW-0347">Helicase</keyword>
<feature type="region of interest" description="Disordered" evidence="7">
    <location>
        <begin position="203"/>
        <end position="311"/>
    </location>
</feature>
<dbReference type="PROSITE" id="PS51192">
    <property type="entry name" value="HELICASE_ATP_BIND_1"/>
    <property type="match status" value="1"/>
</dbReference>
<evidence type="ECO:0000256" key="2">
    <source>
        <dbReference type="ARBA" id="ARBA00012552"/>
    </source>
</evidence>
<organism evidence="10 11">
    <name type="scientific">Coemansia umbellata</name>
    <dbReference type="NCBI Taxonomy" id="1424467"/>
    <lineage>
        <taxon>Eukaryota</taxon>
        <taxon>Fungi</taxon>
        <taxon>Fungi incertae sedis</taxon>
        <taxon>Zoopagomycota</taxon>
        <taxon>Kickxellomycotina</taxon>
        <taxon>Kickxellomycetes</taxon>
        <taxon>Kickxellales</taxon>
        <taxon>Kickxellaceae</taxon>
        <taxon>Coemansia</taxon>
    </lineage>
</organism>
<evidence type="ECO:0000313" key="11">
    <source>
        <dbReference type="Proteomes" id="UP001151295"/>
    </source>
</evidence>
<dbReference type="InterPro" id="IPR048333">
    <property type="entry name" value="HA2_WH"/>
</dbReference>
<dbReference type="EMBL" id="JANBQD010000006">
    <property type="protein sequence ID" value="KAJ1995442.1"/>
    <property type="molecule type" value="Genomic_DNA"/>
</dbReference>
<keyword evidence="11" id="KW-1185">Reference proteome</keyword>
<dbReference type="CDD" id="cd17982">
    <property type="entry name" value="DEXHc_DHX37"/>
    <property type="match status" value="1"/>
</dbReference>
<evidence type="ECO:0000256" key="6">
    <source>
        <dbReference type="ARBA" id="ARBA00022840"/>
    </source>
</evidence>
<feature type="compositionally biased region" description="Basic residues" evidence="7">
    <location>
        <begin position="117"/>
        <end position="126"/>
    </location>
</feature>
<feature type="compositionally biased region" description="Basic residues" evidence="7">
    <location>
        <begin position="203"/>
        <end position="212"/>
    </location>
</feature>
<dbReference type="SMART" id="SM00847">
    <property type="entry name" value="HA2"/>
    <property type="match status" value="1"/>
</dbReference>
<dbReference type="InterPro" id="IPR011545">
    <property type="entry name" value="DEAD/DEAH_box_helicase_dom"/>
</dbReference>
<feature type="compositionally biased region" description="Polar residues" evidence="7">
    <location>
        <begin position="284"/>
        <end position="303"/>
    </location>
</feature>
<comment type="caution">
    <text evidence="10">The sequence shown here is derived from an EMBL/GenBank/DDBJ whole genome shotgun (WGS) entry which is preliminary data.</text>
</comment>
<keyword evidence="6" id="KW-0067">ATP-binding</keyword>
<gene>
    <name evidence="10" type="primary">ECM16</name>
    <name evidence="10" type="ORF">EDC05_000994</name>
</gene>
<evidence type="ECO:0000256" key="5">
    <source>
        <dbReference type="ARBA" id="ARBA00022806"/>
    </source>
</evidence>
<dbReference type="Proteomes" id="UP001151295">
    <property type="component" value="Unassembled WGS sequence"/>
</dbReference>
<feature type="domain" description="Helicase C-terminal" evidence="9">
    <location>
        <begin position="690"/>
        <end position="891"/>
    </location>
</feature>
<name>A0ABQ8PTR3_9FUNG</name>
<dbReference type="Pfam" id="PF07717">
    <property type="entry name" value="OB_NTP_bind"/>
    <property type="match status" value="1"/>
</dbReference>
<feature type="compositionally biased region" description="Basic and acidic residues" evidence="7">
    <location>
        <begin position="637"/>
        <end position="653"/>
    </location>
</feature>
<reference evidence="10" key="1">
    <citation type="submission" date="2022-07" db="EMBL/GenBank/DDBJ databases">
        <title>Phylogenomic reconstructions and comparative analyses of Kickxellomycotina fungi.</title>
        <authorList>
            <person name="Reynolds N.K."/>
            <person name="Stajich J.E."/>
            <person name="Barry K."/>
            <person name="Grigoriev I.V."/>
            <person name="Crous P."/>
            <person name="Smith M.E."/>
        </authorList>
    </citation>
    <scope>NUCLEOTIDE SEQUENCE</scope>
    <source>
        <strain evidence="10">BCRC 34882</strain>
    </source>
</reference>
<dbReference type="SUPFAM" id="SSF52540">
    <property type="entry name" value="P-loop containing nucleoside triphosphate hydrolases"/>
    <property type="match status" value="1"/>
</dbReference>
<evidence type="ECO:0000313" key="10">
    <source>
        <dbReference type="EMBL" id="KAJ1995442.1"/>
    </source>
</evidence>
<feature type="domain" description="Helicase ATP-binding" evidence="8">
    <location>
        <begin position="373"/>
        <end position="551"/>
    </location>
</feature>
<evidence type="ECO:0000256" key="4">
    <source>
        <dbReference type="ARBA" id="ARBA00022801"/>
    </source>
</evidence>
<feature type="compositionally biased region" description="Polar residues" evidence="7">
    <location>
        <begin position="162"/>
        <end position="181"/>
    </location>
</feature>
<feature type="compositionally biased region" description="Polar residues" evidence="7">
    <location>
        <begin position="660"/>
        <end position="671"/>
    </location>
</feature>
<dbReference type="Pfam" id="PF00270">
    <property type="entry name" value="DEAD"/>
    <property type="match status" value="1"/>
</dbReference>
<keyword evidence="3" id="KW-0547">Nucleotide-binding</keyword>
<dbReference type="SMART" id="SM00490">
    <property type="entry name" value="HELICc"/>
    <property type="match status" value="1"/>
</dbReference>
<dbReference type="PANTHER" id="PTHR18934:SF99">
    <property type="entry name" value="ATP-DEPENDENT RNA HELICASE DHX37-RELATED"/>
    <property type="match status" value="1"/>
</dbReference>
<evidence type="ECO:0000256" key="3">
    <source>
        <dbReference type="ARBA" id="ARBA00022741"/>
    </source>
</evidence>
<dbReference type="EC" id="3.6.4.13" evidence="2"/>